<dbReference type="EMBL" id="CAADFL010000857">
    <property type="protein sequence ID" value="VFK22395.1"/>
    <property type="molecule type" value="Genomic_DNA"/>
</dbReference>
<dbReference type="SMART" id="SM00060">
    <property type="entry name" value="FN3"/>
    <property type="match status" value="1"/>
</dbReference>
<feature type="coiled-coil region" evidence="1">
    <location>
        <begin position="48"/>
        <end position="82"/>
    </location>
</feature>
<organism evidence="5">
    <name type="scientific">Candidatus Kentrum sp. FM</name>
    <dbReference type="NCBI Taxonomy" id="2126340"/>
    <lineage>
        <taxon>Bacteria</taxon>
        <taxon>Pseudomonadati</taxon>
        <taxon>Pseudomonadota</taxon>
        <taxon>Gammaproteobacteria</taxon>
        <taxon>Candidatus Kentrum</taxon>
    </lineage>
</organism>
<accession>A0A450WZE7</accession>
<dbReference type="InterPro" id="IPR036116">
    <property type="entry name" value="FN3_sf"/>
</dbReference>
<evidence type="ECO:0000313" key="4">
    <source>
        <dbReference type="EMBL" id="VFJ75771.1"/>
    </source>
</evidence>
<evidence type="ECO:0000313" key="5">
    <source>
        <dbReference type="EMBL" id="VFK22395.1"/>
    </source>
</evidence>
<name>A0A450WZE7_9GAMM</name>
<dbReference type="EMBL" id="CAADEZ010000871">
    <property type="protein sequence ID" value="VFJ75771.1"/>
    <property type="molecule type" value="Genomic_DNA"/>
</dbReference>
<sequence length="204" mass="22382">MGARKFPASIAKVLDLARDMSAGFETNPGVYPAPPVNGADLEILITTYMEKRDAVVDIRAQLNQAQEAKEEAREALEADMKRDLRYAENTVHYDDGKLQLIGWSGRHPATALPSPGQVRELTSPDRGDGWIELTWKAPEDGGKVTAYQVLRRTLGEETWTLAAMALEPEARVENQEQGKKFEFCVVAVNKAGDGLESNIVTAGL</sequence>
<dbReference type="AlphaFoldDB" id="A0A450WZE7"/>
<gene>
    <name evidence="4" type="ORF">BECKFM1743A_GA0114220_108712</name>
    <name evidence="5" type="ORF">BECKFM1743B_GA0114221_108572</name>
    <name evidence="3" type="ORF">BECKFM1743C_GA0114222_100086</name>
</gene>
<dbReference type="SUPFAM" id="SSF49265">
    <property type="entry name" value="Fibronectin type III"/>
    <property type="match status" value="1"/>
</dbReference>
<reference evidence="5" key="1">
    <citation type="submission" date="2019-02" db="EMBL/GenBank/DDBJ databases">
        <authorList>
            <person name="Gruber-Vodicka R. H."/>
            <person name="Seah K. B. B."/>
        </authorList>
    </citation>
    <scope>NUCLEOTIDE SEQUENCE</scope>
    <source>
        <strain evidence="4">BECK_BZ163</strain>
        <strain evidence="5">BECK_BZ164</strain>
        <strain evidence="3">BECK_BZ165</strain>
    </source>
</reference>
<evidence type="ECO:0000256" key="1">
    <source>
        <dbReference type="SAM" id="Coils"/>
    </source>
</evidence>
<keyword evidence="1" id="KW-0175">Coiled coil</keyword>
<dbReference type="CDD" id="cd00063">
    <property type="entry name" value="FN3"/>
    <property type="match status" value="1"/>
</dbReference>
<dbReference type="EMBL" id="CAADFA010000008">
    <property type="protein sequence ID" value="VFJ44043.1"/>
    <property type="molecule type" value="Genomic_DNA"/>
</dbReference>
<dbReference type="InterPro" id="IPR003961">
    <property type="entry name" value="FN3_dom"/>
</dbReference>
<protein>
    <submittedName>
        <fullName evidence="5">Fibronectin type III domain-containing protein</fullName>
    </submittedName>
</protein>
<proteinExistence type="predicted"/>
<evidence type="ECO:0000313" key="3">
    <source>
        <dbReference type="EMBL" id="VFJ44043.1"/>
    </source>
</evidence>
<evidence type="ECO:0000259" key="2">
    <source>
        <dbReference type="PROSITE" id="PS50853"/>
    </source>
</evidence>
<dbReference type="Gene3D" id="2.60.40.10">
    <property type="entry name" value="Immunoglobulins"/>
    <property type="match status" value="1"/>
</dbReference>
<dbReference type="InterPro" id="IPR013783">
    <property type="entry name" value="Ig-like_fold"/>
</dbReference>
<dbReference type="Pfam" id="PF00041">
    <property type="entry name" value="fn3"/>
    <property type="match status" value="1"/>
</dbReference>
<feature type="domain" description="Fibronectin type-III" evidence="2">
    <location>
        <begin position="114"/>
        <end position="204"/>
    </location>
</feature>
<dbReference type="PROSITE" id="PS50853">
    <property type="entry name" value="FN3"/>
    <property type="match status" value="1"/>
</dbReference>